<reference evidence="2" key="1">
    <citation type="submission" date="2022-11" db="UniProtKB">
        <authorList>
            <consortium name="WormBaseParasite"/>
        </authorList>
    </citation>
    <scope>IDENTIFICATION</scope>
</reference>
<evidence type="ECO:0000313" key="2">
    <source>
        <dbReference type="WBParaSite" id="JU765_v2.g11965.t1"/>
    </source>
</evidence>
<proteinExistence type="predicted"/>
<dbReference type="Proteomes" id="UP000887576">
    <property type="component" value="Unplaced"/>
</dbReference>
<sequence>MNSQNKRMLKLLTDFRLYSDEKIPFTVTSISNPETVVCSGELTYESPEKIVSENVAEFVKVMNPDYSIHYSRQLLDDWFPRTENYDPFERVKTINKTLGTNIVVIKPEMLEERFISAMGLAAGAARVVISPPIPAQNARQNSRSRAADGGDDGGNSAGRPRLFFTNIQKRTLLAIYEGTQRPSLEMQQTIAEHLRLDMSTVSNFFERRRSRNGSVVDDEPAPFQQFRALGF</sequence>
<organism evidence="1 2">
    <name type="scientific">Panagrolaimus sp. JU765</name>
    <dbReference type="NCBI Taxonomy" id="591449"/>
    <lineage>
        <taxon>Eukaryota</taxon>
        <taxon>Metazoa</taxon>
        <taxon>Ecdysozoa</taxon>
        <taxon>Nematoda</taxon>
        <taxon>Chromadorea</taxon>
        <taxon>Rhabditida</taxon>
        <taxon>Tylenchina</taxon>
        <taxon>Panagrolaimomorpha</taxon>
        <taxon>Panagrolaimoidea</taxon>
        <taxon>Panagrolaimidae</taxon>
        <taxon>Panagrolaimus</taxon>
    </lineage>
</organism>
<evidence type="ECO:0000313" key="1">
    <source>
        <dbReference type="Proteomes" id="UP000887576"/>
    </source>
</evidence>
<protein>
    <submittedName>
        <fullName evidence="2">Homeobox domain-containing protein</fullName>
    </submittedName>
</protein>
<dbReference type="WBParaSite" id="JU765_v2.g11965.t1">
    <property type="protein sequence ID" value="JU765_v2.g11965.t1"/>
    <property type="gene ID" value="JU765_v2.g11965"/>
</dbReference>
<name>A0AC34Q1P5_9BILA</name>
<accession>A0AC34Q1P5</accession>